<feature type="compositionally biased region" description="Basic residues" evidence="2">
    <location>
        <begin position="387"/>
        <end position="407"/>
    </location>
</feature>
<feature type="compositionally biased region" description="Basic and acidic residues" evidence="2">
    <location>
        <begin position="272"/>
        <end position="281"/>
    </location>
</feature>
<dbReference type="InterPro" id="IPR035979">
    <property type="entry name" value="RBD_domain_sf"/>
</dbReference>
<dbReference type="AlphaFoldDB" id="A0A0E0CYG8"/>
<feature type="compositionally biased region" description="Low complexity" evidence="2">
    <location>
        <begin position="287"/>
        <end position="309"/>
    </location>
</feature>
<evidence type="ECO:0000256" key="1">
    <source>
        <dbReference type="PROSITE-ProRule" id="PRU00176"/>
    </source>
</evidence>
<dbReference type="STRING" id="40149.A0A0E0CYG8"/>
<feature type="compositionally biased region" description="Polar residues" evidence="2">
    <location>
        <begin position="365"/>
        <end position="385"/>
    </location>
</feature>
<feature type="compositionally biased region" description="Basic residues" evidence="2">
    <location>
        <begin position="255"/>
        <end position="268"/>
    </location>
</feature>
<feature type="compositionally biased region" description="Basic and acidic residues" evidence="2">
    <location>
        <begin position="53"/>
        <end position="71"/>
    </location>
</feature>
<feature type="region of interest" description="Disordered" evidence="2">
    <location>
        <begin position="21"/>
        <end position="108"/>
    </location>
</feature>
<organism evidence="4">
    <name type="scientific">Oryza meridionalis</name>
    <dbReference type="NCBI Taxonomy" id="40149"/>
    <lineage>
        <taxon>Eukaryota</taxon>
        <taxon>Viridiplantae</taxon>
        <taxon>Streptophyta</taxon>
        <taxon>Embryophyta</taxon>
        <taxon>Tracheophyta</taxon>
        <taxon>Spermatophyta</taxon>
        <taxon>Magnoliopsida</taxon>
        <taxon>Liliopsida</taxon>
        <taxon>Poales</taxon>
        <taxon>Poaceae</taxon>
        <taxon>BOP clade</taxon>
        <taxon>Oryzoideae</taxon>
        <taxon>Oryzeae</taxon>
        <taxon>Oryzinae</taxon>
        <taxon>Oryza</taxon>
    </lineage>
</organism>
<dbReference type="Gene3D" id="3.30.70.330">
    <property type="match status" value="1"/>
</dbReference>
<evidence type="ECO:0000313" key="4">
    <source>
        <dbReference type="EnsemblPlants" id="OMERI03G10960.1"/>
    </source>
</evidence>
<dbReference type="GO" id="GO:0009644">
    <property type="term" value="P:response to high light intensity"/>
    <property type="evidence" value="ECO:0007669"/>
    <property type="project" value="EnsemblPlants"/>
</dbReference>
<dbReference type="PANTHER" id="PTHR48034">
    <property type="entry name" value="TRANSFORMER-2 SEX-DETERMINING PROTEIN-RELATED"/>
    <property type="match status" value="1"/>
</dbReference>
<evidence type="ECO:0000256" key="2">
    <source>
        <dbReference type="SAM" id="MobiDB-lite"/>
    </source>
</evidence>
<name>A0A0E0CYG8_9ORYZ</name>
<feature type="compositionally biased region" description="Basic and acidic residues" evidence="2">
    <location>
        <begin position="234"/>
        <end position="250"/>
    </location>
</feature>
<feature type="region of interest" description="Disordered" evidence="2">
    <location>
        <begin position="227"/>
        <end position="428"/>
    </location>
</feature>
<evidence type="ECO:0000313" key="5">
    <source>
        <dbReference type="Proteomes" id="UP000008021"/>
    </source>
</evidence>
<dbReference type="GO" id="GO:0043484">
    <property type="term" value="P:regulation of RNA splicing"/>
    <property type="evidence" value="ECO:0007669"/>
    <property type="project" value="EnsemblPlants"/>
</dbReference>
<feature type="compositionally biased region" description="Basic residues" evidence="2">
    <location>
        <begin position="322"/>
        <end position="334"/>
    </location>
</feature>
<accession>A0A0E0CYG8</accession>
<feature type="compositionally biased region" description="Low complexity" evidence="2">
    <location>
        <begin position="90"/>
        <end position="99"/>
    </location>
</feature>
<reference evidence="4" key="1">
    <citation type="submission" date="2015-04" db="UniProtKB">
        <authorList>
            <consortium name="EnsemblPlants"/>
        </authorList>
    </citation>
    <scope>IDENTIFICATION</scope>
</reference>
<dbReference type="Gramene" id="OMERI03G10960.1">
    <property type="protein sequence ID" value="OMERI03G10960.1"/>
    <property type="gene ID" value="OMERI03G10960"/>
</dbReference>
<protein>
    <recommendedName>
        <fullName evidence="3">RRM domain-containing protein</fullName>
    </recommendedName>
</protein>
<keyword evidence="1" id="KW-0694">RNA-binding</keyword>
<sequence length="428" mass="49603">MAPRSAMCEGVKRKAEFVRATDSSTRFEKLSRPPPSRTFPIPHFYLFPNRTRSASEGKKRSTVTEHDRPAQRDALGSGTDRGGEGRKMSYSRGSRSVDSSDAENPGNNLYVTGLSARVTDRDLEKHFSAEGEVIDASIVLDPWTRESRGFGFVTMATVKEADLCIKYLDRSVLEGRVITVEKAKRRRGRTPTPGRYLGTKSSRGKFDLTAAVSGWFGLISLENTRRYSPSYSPVERERHSSRYSPERERSYSPYGRRRSYSPYNRRRSYSPYERRRSYSPHERRRSYSPYGRSPSPYGRRRSYSPYGTRGSRRRSYSSYRGSRYRSRSPYRYRKERSCSYDHSVSPYYRRRYSPSARGRSYSRSVSPQRSYSHSCSPDSQRSGSYSPRKRYSERKPSRSRSSGKRHSRESYSHSRSSYSRSASRERSE</sequence>
<feature type="compositionally biased region" description="Basic and acidic residues" evidence="2">
    <location>
        <begin position="21"/>
        <end position="31"/>
    </location>
</feature>
<feature type="compositionally biased region" description="Low complexity" evidence="2">
    <location>
        <begin position="353"/>
        <end position="364"/>
    </location>
</feature>
<dbReference type="HOGENOM" id="CLU_050438_0_0_1"/>
<evidence type="ECO:0000259" key="3">
    <source>
        <dbReference type="PROSITE" id="PS50102"/>
    </source>
</evidence>
<dbReference type="EnsemblPlants" id="OMERI03G10960.1">
    <property type="protein sequence ID" value="OMERI03G10960.1"/>
    <property type="gene ID" value="OMERI03G10960"/>
</dbReference>
<keyword evidence="5" id="KW-1185">Reference proteome</keyword>
<dbReference type="InterPro" id="IPR000504">
    <property type="entry name" value="RRM_dom"/>
</dbReference>
<dbReference type="PROSITE" id="PS50102">
    <property type="entry name" value="RRM"/>
    <property type="match status" value="1"/>
</dbReference>
<dbReference type="eggNOG" id="KOG4661">
    <property type="taxonomic scope" value="Eukaryota"/>
</dbReference>
<reference evidence="4" key="2">
    <citation type="submission" date="2018-05" db="EMBL/GenBank/DDBJ databases">
        <title>OmerRS3 (Oryza meridionalis Reference Sequence Version 3).</title>
        <authorList>
            <person name="Zhang J."/>
            <person name="Kudrna D."/>
            <person name="Lee S."/>
            <person name="Talag J."/>
            <person name="Welchert J."/>
            <person name="Wing R.A."/>
        </authorList>
    </citation>
    <scope>NUCLEOTIDE SEQUENCE [LARGE SCALE GENOMIC DNA]</scope>
    <source>
        <strain evidence="4">cv. OR44</strain>
    </source>
</reference>
<feature type="domain" description="RRM" evidence="3">
    <location>
        <begin position="107"/>
        <end position="185"/>
    </location>
</feature>
<dbReference type="SUPFAM" id="SSF54928">
    <property type="entry name" value="RNA-binding domain, RBD"/>
    <property type="match status" value="1"/>
</dbReference>
<dbReference type="InterPro" id="IPR012677">
    <property type="entry name" value="Nucleotide-bd_a/b_plait_sf"/>
</dbReference>
<dbReference type="SMART" id="SM00360">
    <property type="entry name" value="RRM"/>
    <property type="match status" value="1"/>
</dbReference>
<dbReference type="GO" id="GO:0003723">
    <property type="term" value="F:RNA binding"/>
    <property type="evidence" value="ECO:0007669"/>
    <property type="project" value="UniProtKB-UniRule"/>
</dbReference>
<dbReference type="InterPro" id="IPR050441">
    <property type="entry name" value="RBM"/>
</dbReference>
<dbReference type="Pfam" id="PF00076">
    <property type="entry name" value="RRM_1"/>
    <property type="match status" value="1"/>
</dbReference>
<proteinExistence type="predicted"/>
<dbReference type="Proteomes" id="UP000008021">
    <property type="component" value="Chromosome 3"/>
</dbReference>